<comment type="caution">
    <text evidence="4">The sequence shown here is derived from an EMBL/GenBank/DDBJ whole genome shotgun (WGS) entry which is preliminary data.</text>
</comment>
<proteinExistence type="predicted"/>
<feature type="compositionally biased region" description="Low complexity" evidence="1">
    <location>
        <begin position="105"/>
        <end position="125"/>
    </location>
</feature>
<feature type="region of interest" description="Disordered" evidence="1">
    <location>
        <begin position="102"/>
        <end position="126"/>
    </location>
</feature>
<dbReference type="InterPro" id="IPR004152">
    <property type="entry name" value="GAT_dom"/>
</dbReference>
<reference evidence="4 5" key="1">
    <citation type="journal article" date="2022" name="Front. Cell. Infect. Microbiol.">
        <title>The Genomes of Two Strains of Taenia crassiceps the Animal Model for the Study of Human Cysticercosis.</title>
        <authorList>
            <person name="Bobes R.J."/>
            <person name="Estrada K."/>
            <person name="Rios-Valencia D.G."/>
            <person name="Calderon-Gallegos A."/>
            <person name="de la Torre P."/>
            <person name="Carrero J.C."/>
            <person name="Sanchez-Flores A."/>
            <person name="Laclette J.P."/>
        </authorList>
    </citation>
    <scope>NUCLEOTIDE SEQUENCE [LARGE SCALE GENOMIC DNA]</scope>
    <source>
        <strain evidence="4">WFUcys</strain>
    </source>
</reference>
<accession>A0ABR4QAX1</accession>
<dbReference type="SUPFAM" id="SSF89009">
    <property type="entry name" value="GAT-like domain"/>
    <property type="match status" value="1"/>
</dbReference>
<feature type="compositionally biased region" description="Gly residues" evidence="1">
    <location>
        <begin position="20"/>
        <end position="36"/>
    </location>
</feature>
<gene>
    <name evidence="3" type="ORF">TcWFU_003881</name>
    <name evidence="4" type="ORF">TcWFU_004083</name>
</gene>
<reference evidence="4" key="2">
    <citation type="submission" date="2024-12" db="EMBL/GenBank/DDBJ databases">
        <authorList>
            <person name="Estrada K."/>
            <person name="Bobes R.J."/>
            <person name="Sanchez-Flores A."/>
            <person name="Laclette J.P."/>
        </authorList>
    </citation>
    <scope>NUCLEOTIDE SEQUENCE</scope>
    <source>
        <strain evidence="4">WFUcys</strain>
        <tissue evidence="4">Peritoneal cavity of infected mice</tissue>
    </source>
</reference>
<evidence type="ECO:0000313" key="3">
    <source>
        <dbReference type="EMBL" id="KAL5106742.1"/>
    </source>
</evidence>
<feature type="region of interest" description="Disordered" evidence="1">
    <location>
        <begin position="1"/>
        <end position="36"/>
    </location>
</feature>
<evidence type="ECO:0000256" key="1">
    <source>
        <dbReference type="SAM" id="MobiDB-lite"/>
    </source>
</evidence>
<evidence type="ECO:0000313" key="4">
    <source>
        <dbReference type="EMBL" id="KAL5106761.1"/>
    </source>
</evidence>
<protein>
    <recommendedName>
        <fullName evidence="2">GAT domain-containing protein</fullName>
    </recommendedName>
</protein>
<keyword evidence="5" id="KW-1185">Reference proteome</keyword>
<dbReference type="PANTHER" id="PTHR13856:SF137">
    <property type="entry name" value="GH05942P"/>
    <property type="match status" value="1"/>
</dbReference>
<dbReference type="Proteomes" id="UP001651158">
    <property type="component" value="Unassembled WGS sequence"/>
</dbReference>
<organism evidence="4 5">
    <name type="scientific">Taenia crassiceps</name>
    <dbReference type="NCBI Taxonomy" id="6207"/>
    <lineage>
        <taxon>Eukaryota</taxon>
        <taxon>Metazoa</taxon>
        <taxon>Spiralia</taxon>
        <taxon>Lophotrochozoa</taxon>
        <taxon>Platyhelminthes</taxon>
        <taxon>Cestoda</taxon>
        <taxon>Eucestoda</taxon>
        <taxon>Cyclophyllidea</taxon>
        <taxon>Taeniidae</taxon>
        <taxon>Taenia</taxon>
    </lineage>
</organism>
<dbReference type="PANTHER" id="PTHR13856">
    <property type="entry name" value="VHS DOMAIN CONTAINING PROTEIN FAMILY"/>
    <property type="match status" value="1"/>
</dbReference>
<evidence type="ECO:0000259" key="2">
    <source>
        <dbReference type="Pfam" id="PF03127"/>
    </source>
</evidence>
<dbReference type="InterPro" id="IPR038425">
    <property type="entry name" value="GAT_sf"/>
</dbReference>
<dbReference type="EMBL" id="JAKROA010000005">
    <property type="protein sequence ID" value="KAL5106742.1"/>
    <property type="molecule type" value="Genomic_DNA"/>
</dbReference>
<evidence type="ECO:0000313" key="5">
    <source>
        <dbReference type="Proteomes" id="UP001651158"/>
    </source>
</evidence>
<dbReference type="EMBL" id="JAKROA010000005">
    <property type="protein sequence ID" value="KAL5106761.1"/>
    <property type="molecule type" value="Genomic_DNA"/>
</dbReference>
<dbReference type="Gene3D" id="1.20.58.160">
    <property type="match status" value="1"/>
</dbReference>
<name>A0ABR4QAX1_9CEST</name>
<dbReference type="Pfam" id="PF03127">
    <property type="entry name" value="GAT"/>
    <property type="match status" value="1"/>
</dbReference>
<feature type="domain" description="GAT" evidence="2">
    <location>
        <begin position="207"/>
        <end position="251"/>
    </location>
</feature>
<sequence length="339" mass="36542">MSVPVTNRSRDGGRQIRLRSGGGGGGGGGGGSGGGIEPTAQVLQVVAINGYPVVTRDDVEVGGAKKQVFLFGGQLSFHFRPLRRLQQCKRVSMISWTDTQDMASNEEVSPSLPLSPSPSASPMESENMHLRSNTGLVTASSSRTGTSQEHLDVVAVERCTCIDTRRGEGRRGDLNEPVLKRDQCIPPTTLLGYQSTCDLPLSAMNGASKELNETCRMMQQRVGEFLSQVADDAVTLTLIQLNDELNSAFQRLMNHISDMEGRQRVEEMHETMVSKGGKDNAPSVLPLDLTASGISVAKSLAHRIPPHPNAFHSVAVTFVATVLSPCHLRRIKHLSTSVF</sequence>